<dbReference type="Proteomes" id="UP000638648">
    <property type="component" value="Unassembled WGS sequence"/>
</dbReference>
<evidence type="ECO:0000256" key="1">
    <source>
        <dbReference type="SAM" id="Phobius"/>
    </source>
</evidence>
<keyword evidence="1" id="KW-0812">Transmembrane</keyword>
<evidence type="ECO:0000313" key="2">
    <source>
        <dbReference type="EMBL" id="MBE1604556.1"/>
    </source>
</evidence>
<feature type="transmembrane region" description="Helical" evidence="1">
    <location>
        <begin position="155"/>
        <end position="177"/>
    </location>
</feature>
<name>A0A927MQM2_9ACTN</name>
<reference evidence="2" key="1">
    <citation type="submission" date="2020-10" db="EMBL/GenBank/DDBJ databases">
        <title>Sequencing the genomes of 1000 actinobacteria strains.</title>
        <authorList>
            <person name="Klenk H.-P."/>
        </authorList>
    </citation>
    <scope>NUCLEOTIDE SEQUENCE</scope>
    <source>
        <strain evidence="2">DSM 45354</strain>
    </source>
</reference>
<dbReference type="EMBL" id="JADBEM010000001">
    <property type="protein sequence ID" value="MBE1604556.1"/>
    <property type="molecule type" value="Genomic_DNA"/>
</dbReference>
<evidence type="ECO:0000313" key="3">
    <source>
        <dbReference type="Proteomes" id="UP000638648"/>
    </source>
</evidence>
<gene>
    <name evidence="2" type="ORF">HEB94_001404</name>
</gene>
<proteinExistence type="predicted"/>
<feature type="transmembrane region" description="Helical" evidence="1">
    <location>
        <begin position="183"/>
        <end position="205"/>
    </location>
</feature>
<dbReference type="RefSeq" id="WP_192749072.1">
    <property type="nucleotide sequence ID" value="NZ_BAABJL010000126.1"/>
</dbReference>
<accession>A0A927MQM2</accession>
<protein>
    <submittedName>
        <fullName evidence="2">Uncharacterized protein</fullName>
    </submittedName>
</protein>
<comment type="caution">
    <text evidence="2">The sequence shown here is derived from an EMBL/GenBank/DDBJ whole genome shotgun (WGS) entry which is preliminary data.</text>
</comment>
<keyword evidence="1" id="KW-0472">Membrane</keyword>
<sequence length="303" mass="32424">MSNAYDSMAGAVGPGKEFGDIAFYSSLAACAAFPELLMPVSAAKSGVLLGALQRLSTQVSNRTMRTTRVIRLGRSESIVTQFMPTDALTSVPMRLFLIRTDTAAMMDACAKMHEAAKLGSQLYDDLREHGDSITDQNWKADDQERFASLLTVHRAGILATAQLGYVTAAMTAVVAMLRFIQLMVAMAVMVALAAMAVAFWIAMAIPGGQGVAMSIRNFGRPLIKTVQTIIRVMDEIMIKVGWAHAGLVGVMGVNAAAVDGYKIDGVEGEGWQNLSHSAIDIVGNMIEKWKRAGMKGINGLSGF</sequence>
<dbReference type="AlphaFoldDB" id="A0A927MQM2"/>
<organism evidence="2 3">
    <name type="scientific">Actinopolymorpha pittospori</name>
    <dbReference type="NCBI Taxonomy" id="648752"/>
    <lineage>
        <taxon>Bacteria</taxon>
        <taxon>Bacillati</taxon>
        <taxon>Actinomycetota</taxon>
        <taxon>Actinomycetes</taxon>
        <taxon>Propionibacteriales</taxon>
        <taxon>Actinopolymorphaceae</taxon>
        <taxon>Actinopolymorpha</taxon>
    </lineage>
</organism>
<keyword evidence="1" id="KW-1133">Transmembrane helix</keyword>
<keyword evidence="3" id="KW-1185">Reference proteome</keyword>